<feature type="binding site" evidence="7">
    <location>
        <begin position="437"/>
        <end position="444"/>
    </location>
    <ligand>
        <name>GTP</name>
        <dbReference type="ChEBI" id="CHEBI:37565"/>
    </ligand>
</feature>
<dbReference type="FunFam" id="3.40.50.10050:FF:000001">
    <property type="entry name" value="Translation initiation factor IF-2"/>
    <property type="match status" value="1"/>
</dbReference>
<dbReference type="InterPro" id="IPR000178">
    <property type="entry name" value="TF_IF2_bacterial-like"/>
</dbReference>
<proteinExistence type="inferred from homology"/>
<dbReference type="GO" id="GO:0005525">
    <property type="term" value="F:GTP binding"/>
    <property type="evidence" value="ECO:0007669"/>
    <property type="project" value="UniProtKB-KW"/>
</dbReference>
<feature type="compositionally biased region" description="Low complexity" evidence="9">
    <location>
        <begin position="234"/>
        <end position="246"/>
    </location>
</feature>
<evidence type="ECO:0000256" key="7">
    <source>
        <dbReference type="HAMAP-Rule" id="MF_00100"/>
    </source>
</evidence>
<dbReference type="FunFam" id="2.40.30.10:FF:000008">
    <property type="entry name" value="Translation initiation factor IF-2"/>
    <property type="match status" value="1"/>
</dbReference>
<name>A0A1M7ZU16_9FLAO</name>
<dbReference type="Gene3D" id="3.40.50.300">
    <property type="entry name" value="P-loop containing nucleotide triphosphate hydrolases"/>
    <property type="match status" value="1"/>
</dbReference>
<dbReference type="InterPro" id="IPR036925">
    <property type="entry name" value="TIF_IF2_dom3_sf"/>
</dbReference>
<evidence type="ECO:0000256" key="3">
    <source>
        <dbReference type="ARBA" id="ARBA00022540"/>
    </source>
</evidence>
<feature type="compositionally biased region" description="Basic residues" evidence="9">
    <location>
        <begin position="317"/>
        <end position="326"/>
    </location>
</feature>
<dbReference type="AlphaFoldDB" id="A0A1M7ZU16"/>
<evidence type="ECO:0000313" key="11">
    <source>
        <dbReference type="EMBL" id="SHO72107.1"/>
    </source>
</evidence>
<dbReference type="CDD" id="cd01887">
    <property type="entry name" value="IF2_eIF5B"/>
    <property type="match status" value="1"/>
</dbReference>
<dbReference type="HAMAP" id="MF_00100_B">
    <property type="entry name" value="IF_2_B"/>
    <property type="match status" value="1"/>
</dbReference>
<feature type="binding site" evidence="7">
    <location>
        <begin position="538"/>
        <end position="541"/>
    </location>
    <ligand>
        <name>GTP</name>
        <dbReference type="ChEBI" id="CHEBI:37565"/>
    </ligand>
</feature>
<evidence type="ECO:0000256" key="9">
    <source>
        <dbReference type="SAM" id="MobiDB-lite"/>
    </source>
</evidence>
<evidence type="ECO:0000256" key="6">
    <source>
        <dbReference type="ARBA" id="ARBA00023134"/>
    </source>
</evidence>
<feature type="binding site" evidence="7">
    <location>
        <begin position="484"/>
        <end position="488"/>
    </location>
    <ligand>
        <name>GTP</name>
        <dbReference type="ChEBI" id="CHEBI:37565"/>
    </ligand>
</feature>
<comment type="subcellular location">
    <subcellularLocation>
        <location evidence="7">Cytoplasm</location>
    </subcellularLocation>
</comment>
<dbReference type="FunFam" id="2.40.30.10:FF:000007">
    <property type="entry name" value="Translation initiation factor IF-2"/>
    <property type="match status" value="1"/>
</dbReference>
<dbReference type="SUPFAM" id="SSF50447">
    <property type="entry name" value="Translation proteins"/>
    <property type="match status" value="2"/>
</dbReference>
<reference evidence="12" key="1">
    <citation type="submission" date="2016-12" db="EMBL/GenBank/DDBJ databases">
        <authorList>
            <person name="Varghese N."/>
            <person name="Submissions S."/>
        </authorList>
    </citation>
    <scope>NUCLEOTIDE SEQUENCE [LARGE SCALE GENOMIC DNA]</scope>
    <source>
        <strain evidence="12">DSM 18830</strain>
    </source>
</reference>
<evidence type="ECO:0000256" key="5">
    <source>
        <dbReference type="ARBA" id="ARBA00022917"/>
    </source>
</evidence>
<comment type="caution">
    <text evidence="7">Lacks conserved residue(s) required for the propagation of feature annotation.</text>
</comment>
<dbReference type="GO" id="GO:0003743">
    <property type="term" value="F:translation initiation factor activity"/>
    <property type="evidence" value="ECO:0007669"/>
    <property type="project" value="UniProtKB-UniRule"/>
</dbReference>
<gene>
    <name evidence="7" type="primary">infB</name>
    <name evidence="11" type="ORF">SAMN05443547_0432</name>
</gene>
<evidence type="ECO:0000256" key="8">
    <source>
        <dbReference type="RuleBase" id="RU000644"/>
    </source>
</evidence>
<dbReference type="Pfam" id="PF11987">
    <property type="entry name" value="IF-2"/>
    <property type="match status" value="1"/>
</dbReference>
<dbReference type="InterPro" id="IPR053905">
    <property type="entry name" value="EF-G-like_DII"/>
</dbReference>
<dbReference type="SUPFAM" id="SSF52156">
    <property type="entry name" value="Initiation factor IF2/eIF5b, domain 3"/>
    <property type="match status" value="1"/>
</dbReference>
<dbReference type="InterPro" id="IPR000795">
    <property type="entry name" value="T_Tr_GTP-bd_dom"/>
</dbReference>
<comment type="similarity">
    <text evidence="1 7 8">Belongs to the TRAFAC class translation factor GTPase superfamily. Classic translation factor GTPase family. IF-2 subfamily.</text>
</comment>
<keyword evidence="5 7" id="KW-0648">Protein biosynthesis</keyword>
<dbReference type="SUPFAM" id="SSF52540">
    <property type="entry name" value="P-loop containing nucleoside triphosphate hydrolases"/>
    <property type="match status" value="1"/>
</dbReference>
<comment type="function">
    <text evidence="7 8">One of the essential components for the initiation of protein synthesis. Protects formylmethionyl-tRNA from spontaneous hydrolysis and promotes its binding to the 30S ribosomal subunits. Also involved in the hydrolysis of GTP during the formation of the 70S ribosomal complex.</text>
</comment>
<feature type="compositionally biased region" description="Basic and acidic residues" evidence="9">
    <location>
        <begin position="295"/>
        <end position="313"/>
    </location>
</feature>
<dbReference type="CDD" id="cd03702">
    <property type="entry name" value="IF2_mtIF2_II"/>
    <property type="match status" value="1"/>
</dbReference>
<dbReference type="GO" id="GO:0005737">
    <property type="term" value="C:cytoplasm"/>
    <property type="evidence" value="ECO:0007669"/>
    <property type="project" value="UniProtKB-SubCell"/>
</dbReference>
<keyword evidence="4 7" id="KW-0547">Nucleotide-binding</keyword>
<evidence type="ECO:0000256" key="4">
    <source>
        <dbReference type="ARBA" id="ARBA00022741"/>
    </source>
</evidence>
<dbReference type="PROSITE" id="PS51722">
    <property type="entry name" value="G_TR_2"/>
    <property type="match status" value="1"/>
</dbReference>
<dbReference type="Pfam" id="PF04760">
    <property type="entry name" value="IF2_N"/>
    <property type="match status" value="1"/>
</dbReference>
<keyword evidence="7" id="KW-0963">Cytoplasm</keyword>
<dbReference type="Gene3D" id="3.40.50.10050">
    <property type="entry name" value="Translation initiation factor IF- 2, domain 3"/>
    <property type="match status" value="1"/>
</dbReference>
<feature type="region of interest" description="Disordered" evidence="9">
    <location>
        <begin position="205"/>
        <end position="344"/>
    </location>
</feature>
<dbReference type="OrthoDB" id="9811804at2"/>
<dbReference type="Gene3D" id="2.40.30.10">
    <property type="entry name" value="Translation factors"/>
    <property type="match status" value="2"/>
</dbReference>
<dbReference type="InterPro" id="IPR027417">
    <property type="entry name" value="P-loop_NTPase"/>
</dbReference>
<sequence>MSEERVIRINKILRELNISLDRAVDFLKEKGHEIESSPNAKISQEEYKVLCGQFSADKGNKVASLEVSEEKRKEKEALKRELEKEQEAKRLQEEERQRQEIIKAKAILSAPKAVGKIDLDPKKQVVTSDTSSSEQKETPIEAVAEKNIADVLSKDESVDNGVVDKQEVKKVELTKSAELTTDTSEEGEIKIETQYQKLSGATFTGQKIDLSQFDKPKKKKEDPKKDFKKPGTPQAQNAAGANSANNKNKRKRIVKPGAPGASGANNNVGGPKKEFVKGGGAGFNKGKKPIIQKVEPSEEDVKNQIKETLERLQGKGNKSKSAKYRRDKRDSHRQRVDDELQAQEEGSKTLKVTEFVTVGEIASLMDVPITKVIGTCMSLGIMVTMNQRLDAETLSIVADEFGYEVEFITTDIEEAAVTVEDKPEDLVHRAPIVTVMGHVDHGKTSLLDYIRKANVIAGESGGITQHIGAYGVILENGEKITFLDTPGHEAFTAMRARGAQVTDIAIIVIAADDDIMPQTKEAISHAQAAGVPMIFAINKVDKPAANPEKIKEQLAGMNLLVEDWGGKYQSHDISAKQGTGVSELLEKVLLEAEVLELKANPNKSALGTVVEAQLDKGRGYVSTILVQAGTLKVGDYVLAGKNHGKIRAMFDERGHQIKEAGPSTPVSVLGLDGAPTAGDKFNVYEDEREAKQIAAKRTQLQREQSVRTQKHITLAEIGRRIALGQFKELNIILKGDVDGSVEALSDSFSKLSTEEIQINIIHKGVGAITESDVLLASASDAIIIGFNVRPQGNAKQLAEKEEIDIRNYSIIYDAIDDLKDAMEGMLSPEMKEEITGTAEIRELFKVSKVGTIAGCMVTDGKIFRNSKIRLIREGVVIYTGELATLKRFKDDVKEVSKGYDCGMQIKNYNDIREYDLIEGFHEVEVKKKLK</sequence>
<dbReference type="CDD" id="cd03692">
    <property type="entry name" value="mtIF2_IVc"/>
    <property type="match status" value="1"/>
</dbReference>
<dbReference type="PANTHER" id="PTHR43381">
    <property type="entry name" value="TRANSLATION INITIATION FACTOR IF-2-RELATED"/>
    <property type="match status" value="1"/>
</dbReference>
<dbReference type="GO" id="GO:0003924">
    <property type="term" value="F:GTPase activity"/>
    <property type="evidence" value="ECO:0007669"/>
    <property type="project" value="UniProtKB-UniRule"/>
</dbReference>
<dbReference type="InterPro" id="IPR044145">
    <property type="entry name" value="IF2_II"/>
</dbReference>
<feature type="compositionally biased region" description="Basic and acidic residues" evidence="9">
    <location>
        <begin position="212"/>
        <end position="229"/>
    </location>
</feature>
<feature type="region of interest" description="Disordered" evidence="9">
    <location>
        <begin position="65"/>
        <end position="95"/>
    </location>
</feature>
<keyword evidence="3 7" id="KW-0396">Initiation factor</keyword>
<dbReference type="InterPro" id="IPR006847">
    <property type="entry name" value="IF2_N"/>
</dbReference>
<dbReference type="PANTHER" id="PTHR43381:SF5">
    <property type="entry name" value="TR-TYPE G DOMAIN-CONTAINING PROTEIN"/>
    <property type="match status" value="1"/>
</dbReference>
<dbReference type="Pfam" id="PF22042">
    <property type="entry name" value="EF-G_D2"/>
    <property type="match status" value="1"/>
</dbReference>
<dbReference type="InterPro" id="IPR023115">
    <property type="entry name" value="TIF_IF2_dom3"/>
</dbReference>
<feature type="region of interest" description="Disordered" evidence="9">
    <location>
        <begin position="123"/>
        <end position="142"/>
    </location>
</feature>
<organism evidence="11 12">
    <name type="scientific">Flavobacterium cucumis</name>
    <dbReference type="NCBI Taxonomy" id="416016"/>
    <lineage>
        <taxon>Bacteria</taxon>
        <taxon>Pseudomonadati</taxon>
        <taxon>Bacteroidota</taxon>
        <taxon>Flavobacteriia</taxon>
        <taxon>Flavobacteriales</taxon>
        <taxon>Flavobacteriaceae</taxon>
        <taxon>Flavobacterium</taxon>
    </lineage>
</organism>
<accession>A0A1M7ZU16</accession>
<evidence type="ECO:0000256" key="2">
    <source>
        <dbReference type="ARBA" id="ARBA00020675"/>
    </source>
</evidence>
<dbReference type="NCBIfam" id="TIGR00487">
    <property type="entry name" value="IF-2"/>
    <property type="match status" value="1"/>
</dbReference>
<feature type="compositionally biased region" description="Basic and acidic residues" evidence="9">
    <location>
        <begin position="68"/>
        <end position="95"/>
    </location>
</feature>
<dbReference type="InterPro" id="IPR015760">
    <property type="entry name" value="TIF_IF2"/>
</dbReference>
<feature type="compositionally biased region" description="Basic and acidic residues" evidence="9">
    <location>
        <begin position="327"/>
        <end position="338"/>
    </location>
</feature>
<dbReference type="STRING" id="416016.SAMN05443547_0432"/>
<dbReference type="NCBIfam" id="TIGR00231">
    <property type="entry name" value="small_GTP"/>
    <property type="match status" value="1"/>
</dbReference>
<dbReference type="RefSeq" id="WP_073580944.1">
    <property type="nucleotide sequence ID" value="NZ_CBCSEA010000001.1"/>
</dbReference>
<dbReference type="FunFam" id="3.40.50.300:FF:000019">
    <property type="entry name" value="Translation initiation factor IF-2"/>
    <property type="match status" value="1"/>
</dbReference>
<keyword evidence="12" id="KW-1185">Reference proteome</keyword>
<evidence type="ECO:0000313" key="12">
    <source>
        <dbReference type="Proteomes" id="UP000184611"/>
    </source>
</evidence>
<dbReference type="PROSITE" id="PS01176">
    <property type="entry name" value="IF2"/>
    <property type="match status" value="1"/>
</dbReference>
<dbReference type="EMBL" id="FRYK01000001">
    <property type="protein sequence ID" value="SHO72107.1"/>
    <property type="molecule type" value="Genomic_DNA"/>
</dbReference>
<feature type="domain" description="Tr-type G" evidence="10">
    <location>
        <begin position="428"/>
        <end position="598"/>
    </location>
</feature>
<dbReference type="Pfam" id="PF00009">
    <property type="entry name" value="GTP_EFTU"/>
    <property type="match status" value="1"/>
</dbReference>
<dbReference type="Proteomes" id="UP000184611">
    <property type="component" value="Unassembled WGS sequence"/>
</dbReference>
<dbReference type="InterPro" id="IPR009000">
    <property type="entry name" value="Transl_B-barrel_sf"/>
</dbReference>
<evidence type="ECO:0000259" key="10">
    <source>
        <dbReference type="PROSITE" id="PS51722"/>
    </source>
</evidence>
<dbReference type="InterPro" id="IPR005225">
    <property type="entry name" value="Small_GTP-bd"/>
</dbReference>
<keyword evidence="6 7" id="KW-0342">GTP-binding</keyword>
<protein>
    <recommendedName>
        <fullName evidence="2 7">Translation initiation factor IF-2</fullName>
    </recommendedName>
</protein>
<evidence type="ECO:0000256" key="1">
    <source>
        <dbReference type="ARBA" id="ARBA00007733"/>
    </source>
</evidence>